<protein>
    <recommendedName>
        <fullName evidence="3">NADH-quinone oxidoreductase subunit J</fullName>
    </recommendedName>
</protein>
<dbReference type="GO" id="GO:0008137">
    <property type="term" value="F:NADH dehydrogenase (ubiquinone) activity"/>
    <property type="evidence" value="ECO:0007669"/>
    <property type="project" value="InterPro"/>
</dbReference>
<name>A0A381QDM8_9ZZZZ</name>
<reference evidence="2" key="1">
    <citation type="submission" date="2018-05" db="EMBL/GenBank/DDBJ databases">
        <authorList>
            <person name="Lanie J.A."/>
            <person name="Ng W.-L."/>
            <person name="Kazmierczak K.M."/>
            <person name="Andrzejewski T.M."/>
            <person name="Davidsen T.M."/>
            <person name="Wayne K.J."/>
            <person name="Tettelin H."/>
            <person name="Glass J.I."/>
            <person name="Rusch D."/>
            <person name="Podicherti R."/>
            <person name="Tsui H.-C.T."/>
            <person name="Winkler M.E."/>
        </authorList>
    </citation>
    <scope>NUCLEOTIDE SEQUENCE</scope>
</reference>
<dbReference type="PANTHER" id="PTHR33269:SF17">
    <property type="entry name" value="NADH-UBIQUINONE OXIDOREDUCTASE CHAIN 6"/>
    <property type="match status" value="1"/>
</dbReference>
<evidence type="ECO:0000313" key="2">
    <source>
        <dbReference type="EMBL" id="SUZ77088.1"/>
    </source>
</evidence>
<dbReference type="Gene3D" id="1.20.120.1200">
    <property type="entry name" value="NADH-ubiquinone/plastoquinone oxidoreductase chain 6, subunit NuoJ"/>
    <property type="match status" value="1"/>
</dbReference>
<dbReference type="AlphaFoldDB" id="A0A381QDM8"/>
<keyword evidence="1" id="KW-1133">Transmembrane helix</keyword>
<sequence>MTLGLAVIVVTQRDVFRAAIALAGSFLGVGILYFVLNAEFVGVVQILVYVGAISVLMAFAVMFIQDVASGSRPSEGRLFAVVVSVLLFSAFAFTTYNSNWSSMDEITNPVALHALTDGYVELGTGDDISILKDRSPDLDGVVVENGGVLVDSTGAIGVMLIREYMLAFEIIGLLLVATLIGGLLLMRDRAPENEPENGDAPA</sequence>
<organism evidence="2">
    <name type="scientific">marine metagenome</name>
    <dbReference type="NCBI Taxonomy" id="408172"/>
    <lineage>
        <taxon>unclassified sequences</taxon>
        <taxon>metagenomes</taxon>
        <taxon>ecological metagenomes</taxon>
    </lineage>
</organism>
<accession>A0A381QDM8</accession>
<feature type="transmembrane region" description="Helical" evidence="1">
    <location>
        <begin position="42"/>
        <end position="64"/>
    </location>
</feature>
<dbReference type="EMBL" id="UINC01001303">
    <property type="protein sequence ID" value="SUZ77088.1"/>
    <property type="molecule type" value="Genomic_DNA"/>
</dbReference>
<evidence type="ECO:0000256" key="1">
    <source>
        <dbReference type="SAM" id="Phobius"/>
    </source>
</evidence>
<gene>
    <name evidence="2" type="ORF">METZ01_LOCUS29942</name>
</gene>
<dbReference type="InterPro" id="IPR042106">
    <property type="entry name" value="Nuo/plastoQ_OxRdtase_6_NuoJ"/>
</dbReference>
<keyword evidence="1" id="KW-0472">Membrane</keyword>
<feature type="transmembrane region" description="Helical" evidence="1">
    <location>
        <begin position="164"/>
        <end position="185"/>
    </location>
</feature>
<feature type="transmembrane region" description="Helical" evidence="1">
    <location>
        <begin position="76"/>
        <end position="96"/>
    </location>
</feature>
<keyword evidence="1" id="KW-0812">Transmembrane</keyword>
<dbReference type="PANTHER" id="PTHR33269">
    <property type="entry name" value="NADH-UBIQUINONE OXIDOREDUCTASE CHAIN 6"/>
    <property type="match status" value="1"/>
</dbReference>
<dbReference type="Pfam" id="PF00499">
    <property type="entry name" value="Oxidored_q3"/>
    <property type="match status" value="1"/>
</dbReference>
<feature type="transmembrane region" description="Helical" evidence="1">
    <location>
        <begin position="15"/>
        <end position="36"/>
    </location>
</feature>
<proteinExistence type="predicted"/>
<dbReference type="InterPro" id="IPR001457">
    <property type="entry name" value="NADH_UbQ/plastoQ_OxRdtase_su6"/>
</dbReference>
<evidence type="ECO:0008006" key="3">
    <source>
        <dbReference type="Google" id="ProtNLM"/>
    </source>
</evidence>